<dbReference type="InterPro" id="IPR029486">
    <property type="entry name" value="GH97_N"/>
</dbReference>
<dbReference type="GO" id="GO:0016787">
    <property type="term" value="F:hydrolase activity"/>
    <property type="evidence" value="ECO:0007669"/>
    <property type="project" value="UniProtKB-KW"/>
</dbReference>
<dbReference type="PANTHER" id="PTHR35803:SF1">
    <property type="entry name" value="GLUCAN 1,4-ALPHA-GLUCOSIDASE SUSB"/>
    <property type="match status" value="1"/>
</dbReference>
<keyword evidence="1" id="KW-0732">Signal</keyword>
<feature type="signal peptide" evidence="1">
    <location>
        <begin position="1"/>
        <end position="26"/>
    </location>
</feature>
<protein>
    <submittedName>
        <fullName evidence="5">Glycoside hydrolase family 97 protein</fullName>
    </submittedName>
</protein>
<feature type="domain" description="Glycosyl-hydrolase 97 C-terminal oligomerisation" evidence="4">
    <location>
        <begin position="581"/>
        <end position="682"/>
    </location>
</feature>
<dbReference type="InterPro" id="IPR013785">
    <property type="entry name" value="Aldolase_TIM"/>
</dbReference>
<dbReference type="InterPro" id="IPR014718">
    <property type="entry name" value="GH-type_carb-bd"/>
</dbReference>
<dbReference type="InterPro" id="IPR052720">
    <property type="entry name" value="Glycosyl_hydrolase_97"/>
</dbReference>
<evidence type="ECO:0000313" key="6">
    <source>
        <dbReference type="Proteomes" id="UP001222770"/>
    </source>
</evidence>
<keyword evidence="5" id="KW-0378">Hydrolase</keyword>
<name>A0ABT6CEE6_9SPHN</name>
<organism evidence="5 6">
    <name type="scientific">Novosphingobium cyanobacteriorum</name>
    <dbReference type="NCBI Taxonomy" id="3024215"/>
    <lineage>
        <taxon>Bacteria</taxon>
        <taxon>Pseudomonadati</taxon>
        <taxon>Pseudomonadota</taxon>
        <taxon>Alphaproteobacteria</taxon>
        <taxon>Sphingomonadales</taxon>
        <taxon>Sphingomonadaceae</taxon>
        <taxon>Novosphingobium</taxon>
    </lineage>
</organism>
<sequence>MRISAGFTAPLALALSCALLPQASLAQEAAKVTAASPDGSMVLTVTTDADGRPTYSLSRKGKLLVGASSLGFILADGPTMVRGNRIVGSDIGSGKETWEQPWGERRFVTDEHNDLVVKFEQVPEWGGRRMNVRFRLFNNGFGFRYELPEQAAMKTMKIADELSEFALTQNGSAWWIPGGEWNRYEQVYQKTPIDGVSTAHTPITMKLDDGTHIAIHEAALVDYSGMWLKRITGTTFRSTLSPSPNGPKVVRDLPFNTPWRTMRIADNAAGLVENDLELNLNEPNKLGDVSWFKPMKYIGIWWGMIRGDWTWAEGPKHGATTERTKQYMDFAARHHFGGVLVEGWDKGWNGNWFGNGKDFSYTQATPDFDLKAVTAYGAKKGVQLIGHHETGGNIANYEAQLDDAMKLYASLGVHAVKTGYVADAGGILTPGDGPGTYRMEYHDGQRQVEHHLKVVETAAKYRIAINAHEPVKDTGLRRTYPNWIDREGARGMEYNAWGQFANGPSHEPTLVYTRMLSGPMDFTPGVLSLEGANQVPLASTLAKQLGLYLALYSPIQMAADFIENLEAHPRELAFIEQVPADWAESHLIAGEVGEYAIFARKDRNSADWYMGGVNDATARDLALKLDFLDPGMTYTATIWKDGEGATYATQARHRIAYETRKVRKGDVIPLWLAPGGGAAVRLHPGK</sequence>
<dbReference type="Pfam" id="PF10566">
    <property type="entry name" value="Glyco_hydro_97"/>
    <property type="match status" value="1"/>
</dbReference>
<dbReference type="Pfam" id="PF14508">
    <property type="entry name" value="GH97_N"/>
    <property type="match status" value="1"/>
</dbReference>
<dbReference type="InterPro" id="IPR029483">
    <property type="entry name" value="GH97_C"/>
</dbReference>
<dbReference type="InterPro" id="IPR019563">
    <property type="entry name" value="GH97_catalytic"/>
</dbReference>
<feature type="chain" id="PRO_5045958240" evidence="1">
    <location>
        <begin position="27"/>
        <end position="686"/>
    </location>
</feature>
<reference evidence="5 6" key="1">
    <citation type="submission" date="2023-03" db="EMBL/GenBank/DDBJ databases">
        <title>Novosphingobium cyanobacteriorum sp. nov., isolated from a eutrophic reservoir during the Microcystis bloom period.</title>
        <authorList>
            <person name="Kang M."/>
            <person name="Le V."/>
            <person name="Ko S.-R."/>
            <person name="Lee S.-A."/>
            <person name="Ahn C.-Y."/>
        </authorList>
    </citation>
    <scope>NUCLEOTIDE SEQUENCE [LARGE SCALE GENOMIC DNA]</scope>
    <source>
        <strain evidence="5 6">HBC54</strain>
    </source>
</reference>
<dbReference type="Proteomes" id="UP001222770">
    <property type="component" value="Unassembled WGS sequence"/>
</dbReference>
<evidence type="ECO:0000313" key="5">
    <source>
        <dbReference type="EMBL" id="MDF8331838.1"/>
    </source>
</evidence>
<evidence type="ECO:0000256" key="1">
    <source>
        <dbReference type="SAM" id="SignalP"/>
    </source>
</evidence>
<proteinExistence type="predicted"/>
<dbReference type="RefSeq" id="WP_277274946.1">
    <property type="nucleotide sequence ID" value="NZ_JAROCY010000001.1"/>
</dbReference>
<evidence type="ECO:0000259" key="4">
    <source>
        <dbReference type="Pfam" id="PF14509"/>
    </source>
</evidence>
<evidence type="ECO:0000259" key="2">
    <source>
        <dbReference type="Pfam" id="PF10566"/>
    </source>
</evidence>
<dbReference type="InterPro" id="IPR017853">
    <property type="entry name" value="GH"/>
</dbReference>
<dbReference type="Gene3D" id="3.20.20.70">
    <property type="entry name" value="Aldolase class I"/>
    <property type="match status" value="1"/>
</dbReference>
<dbReference type="Gene3D" id="2.70.98.10">
    <property type="match status" value="1"/>
</dbReference>
<accession>A0ABT6CEE6</accession>
<comment type="caution">
    <text evidence="5">The sequence shown here is derived from an EMBL/GenBank/DDBJ whole genome shotgun (WGS) entry which is preliminary data.</text>
</comment>
<evidence type="ECO:0000259" key="3">
    <source>
        <dbReference type="Pfam" id="PF14508"/>
    </source>
</evidence>
<dbReference type="SUPFAM" id="SSF51445">
    <property type="entry name" value="(Trans)glycosidases"/>
    <property type="match status" value="1"/>
</dbReference>
<dbReference type="Pfam" id="PF14509">
    <property type="entry name" value="GH97_C"/>
    <property type="match status" value="1"/>
</dbReference>
<feature type="domain" description="Glycosyl-hydrolase 97 N-terminal" evidence="3">
    <location>
        <begin position="35"/>
        <end position="283"/>
    </location>
</feature>
<dbReference type="PANTHER" id="PTHR35803">
    <property type="entry name" value="GLUCAN 1,4-ALPHA-GLUCOSIDASE SUSB-RELATED"/>
    <property type="match status" value="1"/>
</dbReference>
<keyword evidence="6" id="KW-1185">Reference proteome</keyword>
<feature type="domain" description="Glycosyl-hydrolase 97 catalytic" evidence="2">
    <location>
        <begin position="301"/>
        <end position="489"/>
    </location>
</feature>
<dbReference type="PROSITE" id="PS51257">
    <property type="entry name" value="PROKAR_LIPOPROTEIN"/>
    <property type="match status" value="1"/>
</dbReference>
<gene>
    <name evidence="5" type="ORF">POM99_01360</name>
</gene>
<dbReference type="EMBL" id="JAROCY010000001">
    <property type="protein sequence ID" value="MDF8331838.1"/>
    <property type="molecule type" value="Genomic_DNA"/>
</dbReference>